<proteinExistence type="predicted"/>
<keyword evidence="2" id="KW-1185">Reference proteome</keyword>
<accession>A0ABQ2ABR8</accession>
<organism evidence="1 2">
    <name type="scientific">Saccharibacillus endophyticus</name>
    <dbReference type="NCBI Taxonomy" id="2060666"/>
    <lineage>
        <taxon>Bacteria</taxon>
        <taxon>Bacillati</taxon>
        <taxon>Bacillota</taxon>
        <taxon>Bacilli</taxon>
        <taxon>Bacillales</taxon>
        <taxon>Paenibacillaceae</taxon>
        <taxon>Saccharibacillus</taxon>
    </lineage>
</organism>
<reference evidence="2" key="1">
    <citation type="journal article" date="2019" name="Int. J. Syst. Evol. Microbiol.">
        <title>The Global Catalogue of Microorganisms (GCM) 10K type strain sequencing project: providing services to taxonomists for standard genome sequencing and annotation.</title>
        <authorList>
            <consortium name="The Broad Institute Genomics Platform"/>
            <consortium name="The Broad Institute Genome Sequencing Center for Infectious Disease"/>
            <person name="Wu L."/>
            <person name="Ma J."/>
        </authorList>
    </citation>
    <scope>NUCLEOTIDE SEQUENCE [LARGE SCALE GENOMIC DNA]</scope>
    <source>
        <strain evidence="2">CCM 8702</strain>
    </source>
</reference>
<dbReference type="EMBL" id="BMDD01000013">
    <property type="protein sequence ID" value="GGH88058.1"/>
    <property type="molecule type" value="Genomic_DNA"/>
</dbReference>
<evidence type="ECO:0000313" key="2">
    <source>
        <dbReference type="Proteomes" id="UP000605427"/>
    </source>
</evidence>
<protein>
    <submittedName>
        <fullName evidence="1">Uncharacterized protein</fullName>
    </submittedName>
</protein>
<dbReference type="RefSeq" id="WP_172247944.1">
    <property type="nucleotide sequence ID" value="NZ_BMDD01000013.1"/>
</dbReference>
<name>A0ABQ2ABR8_9BACL</name>
<dbReference type="Proteomes" id="UP000605427">
    <property type="component" value="Unassembled WGS sequence"/>
</dbReference>
<gene>
    <name evidence="1" type="ORF">GCM10007362_51650</name>
</gene>
<sequence>MTFEFLRRSEEKDYLGYCERKGFVYSVCKGGGRYEIVALNDGDVETLITYVVRQENGVL</sequence>
<comment type="caution">
    <text evidence="1">The sequence shown here is derived from an EMBL/GenBank/DDBJ whole genome shotgun (WGS) entry which is preliminary data.</text>
</comment>
<evidence type="ECO:0000313" key="1">
    <source>
        <dbReference type="EMBL" id="GGH88058.1"/>
    </source>
</evidence>